<dbReference type="InterPro" id="IPR001680">
    <property type="entry name" value="WD40_rpt"/>
</dbReference>
<feature type="region of interest" description="Disordered" evidence="8">
    <location>
        <begin position="1"/>
        <end position="22"/>
    </location>
</feature>
<reference evidence="10" key="1">
    <citation type="submission" date="2021-01" db="EMBL/GenBank/DDBJ databases">
        <authorList>
            <person name="Corre E."/>
            <person name="Pelletier E."/>
            <person name="Niang G."/>
            <person name="Scheremetjew M."/>
            <person name="Finn R."/>
            <person name="Kale V."/>
            <person name="Holt S."/>
            <person name="Cochrane G."/>
            <person name="Meng A."/>
            <person name="Brown T."/>
            <person name="Cohen L."/>
        </authorList>
    </citation>
    <scope>NUCLEOTIDE SEQUENCE</scope>
    <source>
        <strain evidence="10">CCMP2877</strain>
    </source>
</reference>
<keyword evidence="5" id="KW-0539">Nucleus</keyword>
<dbReference type="InterPro" id="IPR051733">
    <property type="entry name" value="WD_repeat_DCAF13/WDSOF1"/>
</dbReference>
<dbReference type="PROSITE" id="PS50294">
    <property type="entry name" value="WD_REPEATS_REGION"/>
    <property type="match status" value="1"/>
</dbReference>
<dbReference type="PANTHER" id="PTHR22851">
    <property type="entry name" value="U3 SMALL NUCLEOLAR RNA U3 SNORNA ASSOCIATED PROTEIN"/>
    <property type="match status" value="1"/>
</dbReference>
<keyword evidence="4" id="KW-0677">Repeat</keyword>
<dbReference type="GO" id="GO:0032040">
    <property type="term" value="C:small-subunit processome"/>
    <property type="evidence" value="ECO:0007669"/>
    <property type="project" value="TreeGrafter"/>
</dbReference>
<dbReference type="PRINTS" id="PR00320">
    <property type="entry name" value="GPROTEINBRPT"/>
</dbReference>
<dbReference type="PANTHER" id="PTHR22851:SF0">
    <property type="entry name" value="DDB1- AND CUL4-ASSOCIATED FACTOR 13"/>
    <property type="match status" value="1"/>
</dbReference>
<evidence type="ECO:0000313" key="10">
    <source>
        <dbReference type="EMBL" id="CAD9264356.1"/>
    </source>
</evidence>
<dbReference type="InterPro" id="IPR007287">
    <property type="entry name" value="Sof1"/>
</dbReference>
<evidence type="ECO:0000256" key="2">
    <source>
        <dbReference type="ARBA" id="ARBA00005649"/>
    </source>
</evidence>
<feature type="repeat" description="WD" evidence="7">
    <location>
        <begin position="279"/>
        <end position="310"/>
    </location>
</feature>
<proteinExistence type="inferred from homology"/>
<dbReference type="GO" id="GO:0000462">
    <property type="term" value="P:maturation of SSU-rRNA from tricistronic rRNA transcript (SSU-rRNA, 5.8S rRNA, LSU-rRNA)"/>
    <property type="evidence" value="ECO:0007669"/>
    <property type="project" value="TreeGrafter"/>
</dbReference>
<dbReference type="EMBL" id="HBGJ01035961">
    <property type="protein sequence ID" value="CAD9264356.1"/>
    <property type="molecule type" value="Transcribed_RNA"/>
</dbReference>
<feature type="compositionally biased region" description="Basic and acidic residues" evidence="8">
    <location>
        <begin position="10"/>
        <end position="22"/>
    </location>
</feature>
<gene>
    <name evidence="10" type="ORF">PPAR1163_LOCUS22742</name>
</gene>
<evidence type="ECO:0000256" key="6">
    <source>
        <dbReference type="ARBA" id="ARBA00023274"/>
    </source>
</evidence>
<dbReference type="PROSITE" id="PS50082">
    <property type="entry name" value="WD_REPEATS_2"/>
    <property type="match status" value="3"/>
</dbReference>
<name>A0A7S1XXE0_9STRA</name>
<dbReference type="InterPro" id="IPR036322">
    <property type="entry name" value="WD40_repeat_dom_sf"/>
</dbReference>
<dbReference type="SUPFAM" id="SSF50978">
    <property type="entry name" value="WD40 repeat-like"/>
    <property type="match status" value="1"/>
</dbReference>
<comment type="subcellular location">
    <subcellularLocation>
        <location evidence="1">Nucleus</location>
        <location evidence="1">Nucleolus</location>
    </subcellularLocation>
</comment>
<dbReference type="AlphaFoldDB" id="A0A7S1XXE0"/>
<protein>
    <recommendedName>
        <fullName evidence="9">Sof1-like protein domain-containing protein</fullName>
    </recommendedName>
</protein>
<evidence type="ECO:0000256" key="7">
    <source>
        <dbReference type="PROSITE-ProRule" id="PRU00221"/>
    </source>
</evidence>
<evidence type="ECO:0000256" key="4">
    <source>
        <dbReference type="ARBA" id="ARBA00022737"/>
    </source>
</evidence>
<comment type="similarity">
    <text evidence="2">Belongs to the WD repeat DCAF13/WDSOF1 family.</text>
</comment>
<dbReference type="InterPro" id="IPR015943">
    <property type="entry name" value="WD40/YVTN_repeat-like_dom_sf"/>
</dbReference>
<dbReference type="InterPro" id="IPR020472">
    <property type="entry name" value="WD40_PAC1"/>
</dbReference>
<dbReference type="Pfam" id="PF00400">
    <property type="entry name" value="WD40"/>
    <property type="match status" value="4"/>
</dbReference>
<keyword evidence="3 7" id="KW-0853">WD repeat</keyword>
<evidence type="ECO:0000256" key="1">
    <source>
        <dbReference type="ARBA" id="ARBA00004604"/>
    </source>
</evidence>
<organism evidence="10">
    <name type="scientific">Phaeomonas parva</name>
    <dbReference type="NCBI Taxonomy" id="124430"/>
    <lineage>
        <taxon>Eukaryota</taxon>
        <taxon>Sar</taxon>
        <taxon>Stramenopiles</taxon>
        <taxon>Ochrophyta</taxon>
        <taxon>Pinguiophyceae</taxon>
        <taxon>Pinguiochrysidales</taxon>
        <taxon>Pinguiochrysidaceae</taxon>
        <taxon>Phaeomonas</taxon>
    </lineage>
</organism>
<feature type="repeat" description="WD" evidence="7">
    <location>
        <begin position="329"/>
        <end position="363"/>
    </location>
</feature>
<feature type="region of interest" description="Disordered" evidence="8">
    <location>
        <begin position="395"/>
        <end position="446"/>
    </location>
</feature>
<evidence type="ECO:0000256" key="3">
    <source>
        <dbReference type="ARBA" id="ARBA00022574"/>
    </source>
</evidence>
<sequence length="446" mass="51171">MKIKTLSRSEQQHTRANKGDVTKVHRNATGNVNKFQRAREYQRALVAVKLDKMFAKPFVGALDGHMDGVWCTANCKRSLVEFISGSCDGEIKAWDLAQRRCVWTRPAHDGFVRGISIEPHNAFFLSCGDDCTIKKWRLQVDDSSEDAMQPDYTWSGDRPFLSLDHHWAQSKFCTSAEAVDVWDYNRPQPVSSFAWGADAVTMARWNPAEPALIASAGADRSVTLYDVRQSNMLHKTTLAMKSNCLAWNPQEPFNFVVANEDHNLYTFDMRRMESALKIHKDHVSAVMSVAFSPTGQEFVTGSYDRTVRIFGHRAGRSKECYHARRMQRVFCVNYSADARFVISGSDDTNLRIWKADANESLGPRASREIRSREYRDALKNKFAHMPEIRKIAKRRHTPKAIHKATVQERESNERQRRKTENRIKHSRPGTVKREAQRQQVVVKKHD</sequence>
<keyword evidence="6" id="KW-0687">Ribonucleoprotein</keyword>
<feature type="repeat" description="WD" evidence="7">
    <location>
        <begin position="105"/>
        <end position="146"/>
    </location>
</feature>
<evidence type="ECO:0000256" key="5">
    <source>
        <dbReference type="ARBA" id="ARBA00023242"/>
    </source>
</evidence>
<accession>A0A7S1XXE0</accession>
<dbReference type="Gene3D" id="2.130.10.10">
    <property type="entry name" value="YVTN repeat-like/Quinoprotein amine dehydrogenase"/>
    <property type="match status" value="2"/>
</dbReference>
<feature type="compositionally biased region" description="Basic and acidic residues" evidence="8">
    <location>
        <begin position="405"/>
        <end position="423"/>
    </location>
</feature>
<feature type="domain" description="Sof1-like protein" evidence="9">
    <location>
        <begin position="355"/>
        <end position="441"/>
    </location>
</feature>
<evidence type="ECO:0000256" key="8">
    <source>
        <dbReference type="SAM" id="MobiDB-lite"/>
    </source>
</evidence>
<dbReference type="Pfam" id="PF04158">
    <property type="entry name" value="Sof1"/>
    <property type="match status" value="1"/>
</dbReference>
<dbReference type="SMART" id="SM00320">
    <property type="entry name" value="WD40"/>
    <property type="match status" value="6"/>
</dbReference>
<evidence type="ECO:0000259" key="9">
    <source>
        <dbReference type="Pfam" id="PF04158"/>
    </source>
</evidence>